<dbReference type="InterPro" id="IPR000152">
    <property type="entry name" value="EGF-type_Asp/Asn_hydroxyl_site"/>
</dbReference>
<dbReference type="Pfam" id="PF07645">
    <property type="entry name" value="EGF_CA"/>
    <property type="match status" value="2"/>
</dbReference>
<proteinExistence type="inferred from homology"/>
<evidence type="ECO:0000256" key="6">
    <source>
        <dbReference type="ARBA" id="ARBA00022989"/>
    </source>
</evidence>
<feature type="domain" description="EGF-like" evidence="19">
    <location>
        <begin position="2225"/>
        <end position="2260"/>
    </location>
</feature>
<feature type="region of interest" description="Disordered" evidence="13">
    <location>
        <begin position="3549"/>
        <end position="3586"/>
    </location>
</feature>
<dbReference type="Gene3D" id="2.60.120.200">
    <property type="match status" value="1"/>
</dbReference>
<feature type="signal peptide" evidence="15">
    <location>
        <begin position="1"/>
        <end position="22"/>
    </location>
</feature>
<evidence type="ECO:0000256" key="8">
    <source>
        <dbReference type="ARBA" id="ARBA00023180"/>
    </source>
</evidence>
<dbReference type="InterPro" id="IPR016187">
    <property type="entry name" value="CTDL_fold"/>
</dbReference>
<feature type="disulfide bond" evidence="9">
    <location>
        <begin position="441"/>
        <end position="468"/>
    </location>
</feature>
<feature type="domain" description="EGF-like" evidence="19">
    <location>
        <begin position="2262"/>
        <end position="2298"/>
    </location>
</feature>
<dbReference type="InterPro" id="IPR009030">
    <property type="entry name" value="Growth_fac_rcpt_cys_sf"/>
</dbReference>
<dbReference type="InterPro" id="IPR049883">
    <property type="entry name" value="NOTCH1_EGF-like"/>
</dbReference>
<keyword evidence="5" id="KW-0677">Repeat</keyword>
<feature type="domain" description="EGF-like" evidence="19">
    <location>
        <begin position="2416"/>
        <end position="2452"/>
    </location>
</feature>
<keyword evidence="3 14" id="KW-0812">Transmembrane</keyword>
<evidence type="ECO:0000256" key="12">
    <source>
        <dbReference type="PROSITE-ProRule" id="PRU00302"/>
    </source>
</evidence>
<feature type="domain" description="HYR" evidence="21">
    <location>
        <begin position="2810"/>
        <end position="2893"/>
    </location>
</feature>
<evidence type="ECO:0000259" key="20">
    <source>
        <dbReference type="PROSITE" id="PS50041"/>
    </source>
</evidence>
<feature type="disulfide bond" evidence="10">
    <location>
        <begin position="2229"/>
        <end position="2239"/>
    </location>
</feature>
<feature type="domain" description="EGF-like" evidence="19">
    <location>
        <begin position="2338"/>
        <end position="2376"/>
    </location>
</feature>
<feature type="domain" description="CUB" evidence="16">
    <location>
        <begin position="441"/>
        <end position="554"/>
    </location>
</feature>
<dbReference type="CDD" id="cd00110">
    <property type="entry name" value="LamG"/>
    <property type="match status" value="1"/>
</dbReference>
<dbReference type="InterPro" id="IPR018097">
    <property type="entry name" value="EGF_Ca-bd_CS"/>
</dbReference>
<dbReference type="SUPFAM" id="SSF49854">
    <property type="entry name" value="Spermadhesin, CUB domain"/>
    <property type="match status" value="3"/>
</dbReference>
<feature type="domain" description="EGF-like" evidence="19">
    <location>
        <begin position="2531"/>
        <end position="2567"/>
    </location>
</feature>
<feature type="domain" description="CUB" evidence="16">
    <location>
        <begin position="328"/>
        <end position="440"/>
    </location>
</feature>
<evidence type="ECO:0000256" key="1">
    <source>
        <dbReference type="ARBA" id="ARBA00010241"/>
    </source>
</evidence>
<dbReference type="InterPro" id="IPR000436">
    <property type="entry name" value="Sushi_SCR_CCP_dom"/>
</dbReference>
<feature type="disulfide bond" evidence="10">
    <location>
        <begin position="2093"/>
        <end position="2102"/>
    </location>
</feature>
<feature type="disulfide bond" evidence="10">
    <location>
        <begin position="2366"/>
        <end position="2375"/>
    </location>
</feature>
<feature type="domain" description="Laminin G" evidence="18">
    <location>
        <begin position="2579"/>
        <end position="2758"/>
    </location>
</feature>
<dbReference type="SMART" id="SM01411">
    <property type="entry name" value="Ephrin_rec_like"/>
    <property type="match status" value="7"/>
</dbReference>
<dbReference type="SUPFAM" id="SSF49899">
    <property type="entry name" value="Concanavalin A-like lectins/glucanases"/>
    <property type="match status" value="1"/>
</dbReference>
<gene>
    <name evidence="23" type="ORF">LAZ67_23000127</name>
</gene>
<feature type="disulfide bond" evidence="10">
    <location>
        <begin position="2055"/>
        <end position="2064"/>
    </location>
</feature>
<dbReference type="Gene3D" id="2.10.70.10">
    <property type="entry name" value="Complement Module, domain 1"/>
    <property type="match status" value="7"/>
</dbReference>
<dbReference type="Pfam" id="PF00084">
    <property type="entry name" value="Sushi"/>
    <property type="match status" value="5"/>
</dbReference>
<evidence type="ECO:0000256" key="11">
    <source>
        <dbReference type="PROSITE-ProRule" id="PRU00124"/>
    </source>
</evidence>
<feature type="domain" description="EGF-like" evidence="19">
    <location>
        <begin position="795"/>
        <end position="833"/>
    </location>
</feature>
<feature type="domain" description="EGF-like" evidence="19">
    <location>
        <begin position="2029"/>
        <end position="2065"/>
    </location>
</feature>
<dbReference type="SUPFAM" id="SSF56436">
    <property type="entry name" value="C-type lectin-like"/>
    <property type="match status" value="1"/>
</dbReference>
<feature type="domain" description="EGF-like" evidence="19">
    <location>
        <begin position="2187"/>
        <end position="2223"/>
    </location>
</feature>
<feature type="domain" description="Sushi" evidence="22">
    <location>
        <begin position="737"/>
        <end position="795"/>
    </location>
</feature>
<dbReference type="Gene3D" id="2.60.120.260">
    <property type="entry name" value="Galactose-binding domain-like"/>
    <property type="match status" value="2"/>
</dbReference>
<comment type="caution">
    <text evidence="10">Lacks conserved residue(s) required for the propagation of feature annotation.</text>
</comment>
<evidence type="ECO:0000256" key="3">
    <source>
        <dbReference type="ARBA" id="ARBA00022692"/>
    </source>
</evidence>
<dbReference type="SUPFAM" id="SSF57424">
    <property type="entry name" value="LDL receptor-like module"/>
    <property type="match status" value="1"/>
</dbReference>
<reference evidence="23 24" key="1">
    <citation type="submission" date="2022-03" db="EMBL/GenBank/DDBJ databases">
        <title>A chromosomal length assembly of Cordylochernes scorpioides.</title>
        <authorList>
            <person name="Zeh D."/>
            <person name="Zeh J."/>
        </authorList>
    </citation>
    <scope>NUCLEOTIDE SEQUENCE [LARGE SCALE GENOMIC DNA]</scope>
    <source>
        <strain evidence="23">IN4F17</strain>
        <tissue evidence="23">Whole Body</tissue>
    </source>
</reference>
<dbReference type="InterPro" id="IPR000742">
    <property type="entry name" value="EGF"/>
</dbReference>
<dbReference type="PROSITE" id="PS01186">
    <property type="entry name" value="EGF_2"/>
    <property type="match status" value="12"/>
</dbReference>
<keyword evidence="24" id="KW-1185">Reference proteome</keyword>
<evidence type="ECO:0000256" key="13">
    <source>
        <dbReference type="SAM" id="MobiDB-lite"/>
    </source>
</evidence>
<evidence type="ECO:0000259" key="22">
    <source>
        <dbReference type="PROSITE" id="PS50923"/>
    </source>
</evidence>
<feature type="domain" description="CUB" evidence="16">
    <location>
        <begin position="210"/>
        <end position="324"/>
    </location>
</feature>
<feature type="disulfide bond" evidence="10">
    <location>
        <begin position="2250"/>
        <end position="2259"/>
    </location>
</feature>
<dbReference type="Proteomes" id="UP001235939">
    <property type="component" value="Chromosome 23"/>
</dbReference>
<dbReference type="Pfam" id="PF13385">
    <property type="entry name" value="Laminin_G_3"/>
    <property type="match status" value="1"/>
</dbReference>
<feature type="disulfide bond" evidence="12">
    <location>
        <begin position="1085"/>
        <end position="1112"/>
    </location>
</feature>
<dbReference type="PROSITE" id="PS50022">
    <property type="entry name" value="FA58C_3"/>
    <property type="match status" value="2"/>
</dbReference>
<dbReference type="InterPro" id="IPR002172">
    <property type="entry name" value="LDrepeatLR_classA_rpt"/>
</dbReference>
<feature type="disulfide bond" evidence="10">
    <location>
        <begin position="2442"/>
        <end position="2451"/>
    </location>
</feature>
<sequence length="3586" mass="388717">MEAARTCKRALGGLIALALVLAGPLQAQKPTELLECPEGWTFDNVGICYKFFNIRHSWREARDVCRRYGSELALLQDFPQNNFSASLAGSVLRNTGHNSYWLGLQSVEGLSTNTLESAGGRFVSKYVGLWARNEPDPAVGQCVRAELRGTGHEWHMAPCEALLSFMCQVEACPQGSFHCSNGRCINKRWKCDGDDDCGDQSDEMDCPRNCHYYFQSSGDTILTPNYPNKYGPNADCKWTLEGPIGSGIILQFSEFETESNFDTVQILAGGRTEESSVALETLSGSSPANLSQRAFVTASNLMVIKFRSDASVERRGFRATWKTEPLRCGADLYATPADQLLTSPMYPQTYPGGLECLHLITAPPGKIVTLEVVDVDLEQDKDVVLVRDGPLPSSPLLATLTGSSADNPQFITSTQNRLYVYFRSSPGDSRKGFAMRFRSGCDIDVVARAGNLTSPAFPAQHYPGNQRCVYRVSLPGGGGPLSLRFNDFHLASDDFVQVFDGPSEGGVALHPGSGFSGGARPAITLTAGTGRMTVVFESSPLNSARGWSAGFSADCPPLHVGARAVASSRDTTFGARVTFGCPPGQEFSTGETRLMAECLQGGRWSLPSIPPCQERYCGPVPQIDNGFAVAASNVTYRGQATYQCYAGFGFSSGMPTETVRCTEDGRWEKLPVCLASSCPPLPETPHASRSQLNGGGRSYGTVVRFECDPGYYRSGMPVLVCMSDGQWSSAPPTCQRAQCPIVPEIANGFVMEPQRPYFFGDEAKVQCHRGFRLEGNAVITCGPNQNFTELPMCRDVDECSATSCDTASTTCTNTAGGFFCRCKEGFEPNLDCRPVADLGLSTGVVPDTSLRVSSTESGYHRSWVRLGASGWCGAVPRPGENWVQIDLRAPAVIRGLRLQPVARPDGSMAHPLTVRLQSTDDLADRMQDYLDPSGIPQEFRVNPSATSGVAVVNLPRPLEARYIRVVVGEYVGAPCLRLELTGCSRQDCLDINECLTNNGGCDQRCINSAGSFSCLCNVGYQLYTHNGTNGFDIPPSETGLKDGDRYRINKTCVAKMCPTLQSPENGLLLSTKSSFHFGDLATFQCNFGYVLSGSATLLCTSNGVWNGTAPSCQYAQCTKFADDPSQGLQIEGPEEGPVPFLSNVTVACKEPGRPMRPTASSHFRQCVYDPGHEGRPDYWLAGMQPSCARINCGEPPVTMGATYGFRVDTSFRSSFFFGCEETFTLAGKTSMADNVIRCTENGIWDFGDLRCEGPVCEDPGRPPDGNQLATSYEHGSEVTFSCDRPGYVPYSTEPISCVKNSECKVVKPVGISSGLVPDNAITASSQRSNYEARNIRLNSATGWCGQQEAFTYVTVDLGRVFNIKSVLVKGVITNDVVGRPTELRFFYKVQENDNFVVYFPNFNLTSREPGNYGELTVIPLPTSVRARFVILGIVSYTKNPCLKFELMGCESTPSPAVLGFNGGYPACVDNEPPRFVNCPSQPITVARSPNAGLLPVNYTIPVAADNSGRIARYEVVPVGFRPPAVVVRDTVVQYRAFDFDGNVAVCTVNITVPDDTPPSLSCPPSYVTELEDELGSYQMNANETRRQVNATDKSGEVTIAITPETAIIPLGSFRNVTVVASDKFGNQAVCHFQVSVQAARCASWSLARPANGAVNCLPSNPGYRCVATCNTGYKFTDGEPAKTYECGGPRQPWVPTAIIPDCVLEDSNFAAYDVLAQVEYRAGGALPSHCPGQYVSYVNTFYSSLNRVLSERCSAINVKMDILFHNTTVRLVAENEVVVTYTLRIDPMVRQPLLYDLCGSTLGLIFDLTVPSTSAIIEPILNISSQNVGSQCPGLQALKSSVTRGFTCEIGEVLNNAGNGEVPRCLHCPAGTFASKSDGCQFCAKGWYQDLNRQGSCKRCPEGTFTRQEGSKSLQDCLPVCGYGTYSPTGLVPCLQCPNNTFSGIPPRDGFKECQRCPANTFTYAPGATSITDCRVRCPAGTYSETGLEPCVPCPKNFYNTQVGQTSCHECAQSHSTQRPGALSPEACTPVRCSELNCQNGGLCLVQNHQASCYCPAGFHGTLCDEDMDECASRPCYNGGTCVDRPQSYVCRCPPGYSGLQCQIEQSECRNGTCPERAMCQDLPGRGGSVSCLCRTGYEGPDCNTTVDPCTSGSNPCRNAGRCLPLQQGRFTCQCPAGWSGPTCEVDIDDCAEQPCLMGANCTDLLNDYFCHCPPGFGGKRCHLKVDLCLNNPCLNGICVDHLFSHQCLCHPGWTGEYCETNIDDCASAPCMNGGQCVDSIDGFVCQCDAGYTGSRCQHSIDACEAQPCRNGGTCEDDVTGFTCHCRPGFMGLHCEAPVDECVSGPCHPIGTDRCVDMDNAFQCVCNPGYTGELCEFNVNECASNPCLNNGICTDTVNGFKCQCPQGWTGERCESDVGGCGINPCLNDAKCIDLFLDYFCVCPSGTDGKRCQTSPERCIGNPCQHGGMCRDYGSGLNCSCGPEYAGVGCQWDFNPCAEPDACHHGGTCEDLGDTFRCHCPPGFSGQRCEQDIPDCTPTSCPPTATCIDLTNGFYCQCPFNQTGEDCRKAINIEYDLHLNDESRSAMVALAAPFSLSSRSLTIALWVQFQTADSPGTFFTLYSVESSHVPEGRRVLVQADHSGVLMSLFPDHGNDIFLPYLADVPVNDGQWHHVVIEWDGAQGLLTLVTDTAVAGFVPGYVKDRQLPAFGWVALGAPPSSEDVNVPRTETGFHGRISRVNVWNRPLDMSSEIPGQFRSCRAAPVLFDGLLLRWTGYDRVAGGTVEREAPGRCGETVCPLGLAGEDCQILQQDKAPPQILYCPPDMWVLTPNSTVPVTWSPPNFTDDIDHNFQLAEIHNFQPGQSFMKGTYDLHYVAVDPTGNSAQCRFKIHILNELCNLPLPPVGGQRHCSDWGPSGRFKVCSISCDRDLAFSQNVPRFYSCGAEGYWLPSSAPGRALVFPACAPKRPAQRIFRVEMNFPSSVVCSESGKKILHAKIAEGLGKVNQEWKVCSDASSCSGLRVNVKCNKIRRVARQARDPENTDIYTVEVYFPASNDPVTSTITQEQSTVREVVESAVIQNSAFDVRSTLPNVSPDLTSLEMATDFACPPGQVVVAPNCVECSIGTAYKADTQTCDPCPVGTYQNEMGQVSCKACPTIAGRQGVTLGTGARSSEECKERCSAGKYFDETVGLCRPCGYGLYQSEEGSFACTPCGPGLTTRSNQAVSVQECRAECDAGLQLSHAGTCEPCPIGFYRPRGVPACQQCPPGRTTSGPGAARLEDCALEICRPGQFLNNSEGRCEPCPRGSYQDRPQRDSACLPCPAQTTTGKPGATSETDCSNPCMVDGQMRLCQAYAFCAFRNDTGNFSCQCQDKYTEDPASKECLYQCKDYCQNGGTCDFHPDTNKPRCSCLSNFYGEQCEKKSEFVFIASGIAGAVVVVIIIVLLIWMICVRINRKNRPKKMAEPPGGDLAGSQTNFYYGAPAPYAESIAPSHHSTYAHYYDDDDDGWEMPNFYNETYMKDTLHHPGKNNTTNGHSNPSLYGTKDELYDRLRRHQYQGKKGEGQGEGWRGDGRAVGTPGERRASTRRF</sequence>
<feature type="disulfide bond" evidence="10">
    <location>
        <begin position="2404"/>
        <end position="2413"/>
    </location>
</feature>
<feature type="domain" description="HYR" evidence="21">
    <location>
        <begin position="1555"/>
        <end position="1638"/>
    </location>
</feature>
<feature type="domain" description="EGF-like" evidence="19">
    <location>
        <begin position="2454"/>
        <end position="2490"/>
    </location>
</feature>
<dbReference type="InterPro" id="IPR035914">
    <property type="entry name" value="Sperma_CUB_dom_sf"/>
</dbReference>
<dbReference type="Pfam" id="PF02494">
    <property type="entry name" value="HYR"/>
    <property type="match status" value="3"/>
</dbReference>
<feature type="disulfide bond" evidence="10">
    <location>
        <begin position="2557"/>
        <end position="2566"/>
    </location>
</feature>
<dbReference type="PROSITE" id="PS50025">
    <property type="entry name" value="LAM_G_DOMAIN"/>
    <property type="match status" value="1"/>
</dbReference>
<feature type="domain" description="EGF-like" evidence="19">
    <location>
        <begin position="2492"/>
        <end position="2529"/>
    </location>
</feature>
<dbReference type="Gene3D" id="3.10.100.10">
    <property type="entry name" value="Mannose-Binding Protein A, subunit A"/>
    <property type="match status" value="1"/>
</dbReference>
<dbReference type="SMART" id="SM00179">
    <property type="entry name" value="EGF_CA"/>
    <property type="match status" value="13"/>
</dbReference>
<dbReference type="PROSITE" id="PS50041">
    <property type="entry name" value="C_TYPE_LECTIN_2"/>
    <property type="match status" value="1"/>
</dbReference>
<feature type="disulfide bond" evidence="10">
    <location>
        <begin position="2134"/>
        <end position="2143"/>
    </location>
</feature>
<evidence type="ECO:0000256" key="5">
    <source>
        <dbReference type="ARBA" id="ARBA00022737"/>
    </source>
</evidence>
<evidence type="ECO:0000256" key="2">
    <source>
        <dbReference type="ARBA" id="ARBA00022536"/>
    </source>
</evidence>
<dbReference type="InterPro" id="IPR001791">
    <property type="entry name" value="Laminin_G"/>
</dbReference>
<dbReference type="PROSITE" id="PS01180">
    <property type="entry name" value="CUB"/>
    <property type="match status" value="3"/>
</dbReference>
<feature type="domain" description="C-type lectin" evidence="20">
    <location>
        <begin position="44"/>
        <end position="168"/>
    </location>
</feature>
<dbReference type="SMART" id="SM00192">
    <property type="entry name" value="LDLa"/>
    <property type="match status" value="1"/>
</dbReference>
<dbReference type="SMART" id="SM00181">
    <property type="entry name" value="EGF"/>
    <property type="match status" value="20"/>
</dbReference>
<organism evidence="23 24">
    <name type="scientific">Cordylochernes scorpioides</name>
    <dbReference type="NCBI Taxonomy" id="51811"/>
    <lineage>
        <taxon>Eukaryota</taxon>
        <taxon>Metazoa</taxon>
        <taxon>Ecdysozoa</taxon>
        <taxon>Arthropoda</taxon>
        <taxon>Chelicerata</taxon>
        <taxon>Arachnida</taxon>
        <taxon>Pseudoscorpiones</taxon>
        <taxon>Cheliferoidea</taxon>
        <taxon>Chernetidae</taxon>
        <taxon>Cordylochernes</taxon>
    </lineage>
</organism>
<dbReference type="PROSITE" id="PS50825">
    <property type="entry name" value="HYR"/>
    <property type="match status" value="3"/>
</dbReference>
<feature type="chain" id="PRO_5045740149" evidence="15">
    <location>
        <begin position="23"/>
        <end position="3586"/>
    </location>
</feature>
<dbReference type="Pfam" id="PF07699">
    <property type="entry name" value="Ephrin_rec_like"/>
    <property type="match status" value="7"/>
</dbReference>
<dbReference type="Pfam" id="PF00754">
    <property type="entry name" value="F5_F8_type_C"/>
    <property type="match status" value="2"/>
</dbReference>
<evidence type="ECO:0000256" key="4">
    <source>
        <dbReference type="ARBA" id="ARBA00022729"/>
    </source>
</evidence>
<evidence type="ECO:0000313" key="23">
    <source>
        <dbReference type="EMBL" id="UYV83192.1"/>
    </source>
</evidence>
<feature type="disulfide bond" evidence="10">
    <location>
        <begin position="2288"/>
        <end position="2297"/>
    </location>
</feature>
<feature type="domain" description="EGF-like" evidence="19">
    <location>
        <begin position="2146"/>
        <end position="2185"/>
    </location>
</feature>
<dbReference type="PROSITE" id="PS50026">
    <property type="entry name" value="EGF_3"/>
    <property type="match status" value="16"/>
</dbReference>
<feature type="domain" description="EGF-like" evidence="19">
    <location>
        <begin position="2105"/>
        <end position="2144"/>
    </location>
</feature>
<dbReference type="CDD" id="cd00037">
    <property type="entry name" value="CLECT"/>
    <property type="match status" value="1"/>
</dbReference>
<feature type="disulfide bond" evidence="10">
    <location>
        <begin position="3389"/>
        <end position="3406"/>
    </location>
</feature>
<evidence type="ECO:0000259" key="19">
    <source>
        <dbReference type="PROSITE" id="PS50026"/>
    </source>
</evidence>
<dbReference type="InterPro" id="IPR036055">
    <property type="entry name" value="LDL_receptor-like_sf"/>
</dbReference>
<dbReference type="Pfam" id="PF00057">
    <property type="entry name" value="Ldl_recept_a"/>
    <property type="match status" value="1"/>
</dbReference>
<keyword evidence="12" id="KW-0768">Sushi</keyword>
<dbReference type="InterPro" id="IPR000859">
    <property type="entry name" value="CUB_dom"/>
</dbReference>
<keyword evidence="8" id="KW-0325">Glycoprotein</keyword>
<feature type="domain" description="Sushi" evidence="22">
    <location>
        <begin position="1055"/>
        <end position="1114"/>
    </location>
</feature>
<feature type="domain" description="Sushi" evidence="22">
    <location>
        <begin position="676"/>
        <end position="736"/>
    </location>
</feature>
<feature type="disulfide bond" evidence="10">
    <location>
        <begin position="2347"/>
        <end position="2364"/>
    </location>
</feature>
<dbReference type="InterPro" id="IPR013320">
    <property type="entry name" value="ConA-like_dom_sf"/>
</dbReference>
<dbReference type="SUPFAM" id="SSF57196">
    <property type="entry name" value="EGF/Laminin"/>
    <property type="match status" value="9"/>
</dbReference>
<feature type="domain" description="Sushi" evidence="22">
    <location>
        <begin position="615"/>
        <end position="675"/>
    </location>
</feature>
<feature type="disulfide bond" evidence="11">
    <location>
        <begin position="179"/>
        <end position="197"/>
    </location>
</feature>
<evidence type="ECO:0000259" key="16">
    <source>
        <dbReference type="PROSITE" id="PS01180"/>
    </source>
</evidence>
<evidence type="ECO:0000259" key="21">
    <source>
        <dbReference type="PROSITE" id="PS50825"/>
    </source>
</evidence>
<dbReference type="Pfam" id="PF00008">
    <property type="entry name" value="EGF"/>
    <property type="match status" value="7"/>
</dbReference>
<evidence type="ECO:0000256" key="10">
    <source>
        <dbReference type="PROSITE-ProRule" id="PRU00076"/>
    </source>
</evidence>
<dbReference type="InterPro" id="IPR023415">
    <property type="entry name" value="LDLR_class-A_CS"/>
</dbReference>
<feature type="domain" description="F5/8 type C" evidence="17">
    <location>
        <begin position="832"/>
        <end position="983"/>
    </location>
</feature>
<feature type="disulfide bond" evidence="11">
    <location>
        <begin position="191"/>
        <end position="206"/>
    </location>
</feature>
<dbReference type="PANTHER" id="PTHR12916:SF4">
    <property type="entry name" value="UNINFLATABLE, ISOFORM C"/>
    <property type="match status" value="1"/>
</dbReference>
<dbReference type="Pfam" id="PF00431">
    <property type="entry name" value="CUB"/>
    <property type="match status" value="3"/>
</dbReference>
<dbReference type="Gene3D" id="2.10.25.10">
    <property type="entry name" value="Laminin"/>
    <property type="match status" value="14"/>
</dbReference>
<feature type="disulfide bond" evidence="12">
    <location>
        <begin position="707"/>
        <end position="734"/>
    </location>
</feature>
<dbReference type="SUPFAM" id="SSF49785">
    <property type="entry name" value="Galactose-binding domain-like"/>
    <property type="match status" value="2"/>
</dbReference>
<dbReference type="Gene3D" id="2.60.120.290">
    <property type="entry name" value="Spermadhesin, CUB domain"/>
    <property type="match status" value="3"/>
</dbReference>
<feature type="disulfide bond" evidence="10">
    <location>
        <begin position="2519"/>
        <end position="2528"/>
    </location>
</feature>
<keyword evidence="7 10" id="KW-1015">Disulfide bond</keyword>
<dbReference type="CDD" id="cd00054">
    <property type="entry name" value="EGF_CA"/>
    <property type="match status" value="11"/>
</dbReference>
<evidence type="ECO:0000256" key="7">
    <source>
        <dbReference type="ARBA" id="ARBA00023157"/>
    </source>
</evidence>
<dbReference type="Gene3D" id="2.10.50.10">
    <property type="entry name" value="Tumor Necrosis Factor Receptor, subunit A, domain 2"/>
    <property type="match status" value="6"/>
</dbReference>
<feature type="domain" description="F5/8 type C" evidence="17">
    <location>
        <begin position="1303"/>
        <end position="1449"/>
    </location>
</feature>
<dbReference type="SUPFAM" id="SSF57535">
    <property type="entry name" value="Complement control module/SCR domain"/>
    <property type="match status" value="7"/>
</dbReference>
<dbReference type="EMBL" id="CP092885">
    <property type="protein sequence ID" value="UYV83192.1"/>
    <property type="molecule type" value="Genomic_DNA"/>
</dbReference>
<dbReference type="InterPro" id="IPR013032">
    <property type="entry name" value="EGF-like_CS"/>
</dbReference>
<evidence type="ECO:0000256" key="9">
    <source>
        <dbReference type="PROSITE-ProRule" id="PRU00059"/>
    </source>
</evidence>
<dbReference type="InterPro" id="IPR035976">
    <property type="entry name" value="Sushi/SCR/CCP_sf"/>
</dbReference>
<feature type="domain" description="EGF-like" evidence="19">
    <location>
        <begin position="2300"/>
        <end position="2336"/>
    </location>
</feature>
<dbReference type="PROSITE" id="PS00022">
    <property type="entry name" value="EGF_1"/>
    <property type="match status" value="15"/>
</dbReference>
<evidence type="ECO:0000259" key="18">
    <source>
        <dbReference type="PROSITE" id="PS50025"/>
    </source>
</evidence>
<feature type="disulfide bond" evidence="12">
    <location>
        <begin position="678"/>
        <end position="721"/>
    </location>
</feature>
<feature type="compositionally biased region" description="Polar residues" evidence="13">
    <location>
        <begin position="3526"/>
        <end position="3538"/>
    </location>
</feature>
<evidence type="ECO:0000256" key="15">
    <source>
        <dbReference type="SAM" id="SignalP"/>
    </source>
</evidence>
<feature type="compositionally biased region" description="Basic and acidic residues" evidence="13">
    <location>
        <begin position="3557"/>
        <end position="3570"/>
    </location>
</feature>
<dbReference type="SUPFAM" id="SSF57184">
    <property type="entry name" value="Growth factor receptor domain"/>
    <property type="match status" value="5"/>
</dbReference>
<feature type="domain" description="EGF-like" evidence="19">
    <location>
        <begin position="2067"/>
        <end position="2103"/>
    </location>
</feature>
<dbReference type="InterPro" id="IPR003410">
    <property type="entry name" value="HYR_dom"/>
</dbReference>
<dbReference type="InterPro" id="IPR011641">
    <property type="entry name" value="Tyr-kin_ephrin_A/B_rcpt-like"/>
</dbReference>
<keyword evidence="2 10" id="KW-0245">EGF-like domain</keyword>
<feature type="transmembrane region" description="Helical" evidence="14">
    <location>
        <begin position="3423"/>
        <end position="3449"/>
    </location>
</feature>
<dbReference type="PROSITE" id="PS50923">
    <property type="entry name" value="SUSHI"/>
    <property type="match status" value="6"/>
</dbReference>
<protein>
    <submittedName>
        <fullName evidence="23">Clec-78</fullName>
    </submittedName>
</protein>
<dbReference type="InterPro" id="IPR016186">
    <property type="entry name" value="C-type_lectin-like/link_sf"/>
</dbReference>
<dbReference type="InterPro" id="IPR000421">
    <property type="entry name" value="FA58C"/>
</dbReference>
<feature type="domain" description="EGF-like" evidence="19">
    <location>
        <begin position="3382"/>
        <end position="3418"/>
    </location>
</feature>
<feature type="disulfide bond" evidence="10">
    <location>
        <begin position="2175"/>
        <end position="2184"/>
    </location>
</feature>
<dbReference type="SMART" id="SM00231">
    <property type="entry name" value="FA58C"/>
    <property type="match status" value="2"/>
</dbReference>
<dbReference type="CDD" id="cd00041">
    <property type="entry name" value="CUB"/>
    <property type="match status" value="3"/>
</dbReference>
<dbReference type="SMART" id="SM00032">
    <property type="entry name" value="CCP"/>
    <property type="match status" value="8"/>
</dbReference>
<dbReference type="Pfam" id="PF12661">
    <property type="entry name" value="hEGF"/>
    <property type="match status" value="4"/>
</dbReference>
<dbReference type="PROSITE" id="PS01209">
    <property type="entry name" value="LDLRA_1"/>
    <property type="match status" value="1"/>
</dbReference>
<feature type="disulfide bond" evidence="11">
    <location>
        <begin position="172"/>
        <end position="184"/>
    </location>
</feature>
<dbReference type="Gene3D" id="4.10.400.10">
    <property type="entry name" value="Low-density Lipoprotein Receptor"/>
    <property type="match status" value="1"/>
</dbReference>
<accession>A0ABY6LSS8</accession>
<feature type="disulfide bond" evidence="10">
    <location>
        <begin position="2480"/>
        <end position="2489"/>
    </location>
</feature>
<evidence type="ECO:0000313" key="24">
    <source>
        <dbReference type="Proteomes" id="UP001235939"/>
    </source>
</evidence>
<dbReference type="PROSITE" id="PS00010">
    <property type="entry name" value="ASX_HYDROXYL"/>
    <property type="match status" value="10"/>
</dbReference>
<feature type="region of interest" description="Disordered" evidence="13">
    <location>
        <begin position="3522"/>
        <end position="3541"/>
    </location>
</feature>
<feature type="disulfide bond" evidence="10">
    <location>
        <begin position="3408"/>
        <end position="3417"/>
    </location>
</feature>
<dbReference type="InterPro" id="IPR001304">
    <property type="entry name" value="C-type_lectin-like"/>
</dbReference>
<dbReference type="PANTHER" id="PTHR12916">
    <property type="entry name" value="CYTOCHROME C OXIDASE POLYPEPTIDE VIC-2"/>
    <property type="match status" value="1"/>
</dbReference>
<dbReference type="InterPro" id="IPR001881">
    <property type="entry name" value="EGF-like_Ca-bd_dom"/>
</dbReference>
<feature type="disulfide bond" evidence="10">
    <location>
        <begin position="2213"/>
        <end position="2222"/>
    </location>
</feature>
<dbReference type="PROSITE" id="PS01187">
    <property type="entry name" value="EGF_CA"/>
    <property type="match status" value="6"/>
</dbReference>
<dbReference type="InterPro" id="IPR008979">
    <property type="entry name" value="Galactose-bd-like_sf"/>
</dbReference>
<keyword evidence="6 14" id="KW-1133">Transmembrane helix</keyword>
<evidence type="ECO:0000256" key="14">
    <source>
        <dbReference type="SAM" id="Phobius"/>
    </source>
</evidence>
<feature type="disulfide bond" evidence="10">
    <location>
        <begin position="3385"/>
        <end position="3395"/>
    </location>
</feature>
<dbReference type="CDD" id="cd00033">
    <property type="entry name" value="CCP"/>
    <property type="match status" value="4"/>
</dbReference>
<feature type="domain" description="Sushi" evidence="22">
    <location>
        <begin position="553"/>
        <end position="614"/>
    </location>
</feature>
<dbReference type="SMART" id="SM00034">
    <property type="entry name" value="CLECT"/>
    <property type="match status" value="1"/>
</dbReference>
<feature type="disulfide bond" evidence="12">
    <location>
        <begin position="555"/>
        <end position="598"/>
    </location>
</feature>
<keyword evidence="4 15" id="KW-0732">Signal</keyword>
<feature type="domain" description="EGF-like" evidence="19">
    <location>
        <begin position="2378"/>
        <end position="2414"/>
    </location>
</feature>
<feature type="domain" description="Sushi" evidence="22">
    <location>
        <begin position="1190"/>
        <end position="1253"/>
    </location>
</feature>
<keyword evidence="14" id="KW-0472">Membrane</keyword>
<dbReference type="PROSITE" id="PS50068">
    <property type="entry name" value="LDLRA_2"/>
    <property type="match status" value="1"/>
</dbReference>
<feature type="domain" description="HYR" evidence="21">
    <location>
        <begin position="1468"/>
        <end position="1554"/>
    </location>
</feature>
<comment type="similarity">
    <text evidence="1">Belongs to the neurexin family.</text>
</comment>
<name>A0ABY6LSS8_9ARAC</name>
<feature type="compositionally biased region" description="Basic and acidic residues" evidence="13">
    <location>
        <begin position="3577"/>
        <end position="3586"/>
    </location>
</feature>
<evidence type="ECO:0000259" key="17">
    <source>
        <dbReference type="PROSITE" id="PS50022"/>
    </source>
</evidence>
<dbReference type="SMART" id="SM00042">
    <property type="entry name" value="CUB"/>
    <property type="match status" value="3"/>
</dbReference>
<feature type="disulfide bond" evidence="10">
    <location>
        <begin position="2326"/>
        <end position="2335"/>
    </location>
</feature>